<evidence type="ECO:0000313" key="4">
    <source>
        <dbReference type="Proteomes" id="UP000008893"/>
    </source>
</evidence>
<organism evidence="3 4">
    <name type="scientific">Erwinia phage vB_EamP-S6</name>
    <dbReference type="NCBI Taxonomy" id="1051675"/>
    <lineage>
        <taxon>Viruses</taxon>
        <taxon>Duplodnaviria</taxon>
        <taxon>Heunggongvirae</taxon>
        <taxon>Uroviricota</taxon>
        <taxon>Caudoviricetes</taxon>
        <taxon>Schitoviridae</taxon>
        <taxon>Waedenswilvirus</taxon>
        <taxon>Waedenswilvirus S6</taxon>
    </lineage>
</organism>
<evidence type="ECO:0000313" key="3">
    <source>
        <dbReference type="EMBL" id="AEJ81558.1"/>
    </source>
</evidence>
<dbReference type="GeneID" id="14013727"/>
<keyword evidence="2" id="KW-0472">Membrane</keyword>
<protein>
    <submittedName>
        <fullName evidence="3">Gp039</fullName>
    </submittedName>
</protein>
<proteinExistence type="predicted"/>
<sequence>MPLIAAFAATFLMFMSGYVYDQTHTDTAFLVTNLYIMTALILCGMVRKNAKRRKTKAEPSSSSSVSPGTKDESSKD</sequence>
<evidence type="ECO:0000256" key="2">
    <source>
        <dbReference type="SAM" id="Phobius"/>
    </source>
</evidence>
<reference evidence="3 4" key="1">
    <citation type="journal article" date="2011" name="Appl. Environ. Microbiol.">
        <title>Novel Virulent and Broad-Host-Range Erwinia amylovora Bacteriophages Reveal a High Degree of Mosaicism and a Relationship to Enterobacteriaceae Phages.</title>
        <authorList>
            <person name="Born Y."/>
            <person name="Fieseler L."/>
            <person name="Marazzi J."/>
            <person name="Lurz R."/>
            <person name="Duffy B."/>
            <person name="Loessner M.J."/>
        </authorList>
    </citation>
    <scope>NUCLEOTIDE SEQUENCE [LARGE SCALE GENOMIC DNA]</scope>
</reference>
<keyword evidence="2" id="KW-0812">Transmembrane</keyword>
<dbReference type="KEGG" id="vg:14013727"/>
<keyword evidence="2" id="KW-1133">Transmembrane helix</keyword>
<dbReference type="RefSeq" id="YP_007005775.1">
    <property type="nucleotide sequence ID" value="NC_019514.1"/>
</dbReference>
<keyword evidence="4" id="KW-1185">Reference proteome</keyword>
<feature type="transmembrane region" description="Helical" evidence="2">
    <location>
        <begin position="29"/>
        <end position="46"/>
    </location>
</feature>
<feature type="region of interest" description="Disordered" evidence="1">
    <location>
        <begin position="52"/>
        <end position="76"/>
    </location>
</feature>
<dbReference type="Proteomes" id="UP000008893">
    <property type="component" value="Segment"/>
</dbReference>
<evidence type="ECO:0000256" key="1">
    <source>
        <dbReference type="SAM" id="MobiDB-lite"/>
    </source>
</evidence>
<accession>G0YQD1</accession>
<dbReference type="EMBL" id="HQ728266">
    <property type="protein sequence ID" value="AEJ81558.1"/>
    <property type="molecule type" value="Genomic_DNA"/>
</dbReference>
<name>G0YQD1_9CAUD</name>